<dbReference type="Pfam" id="PF02770">
    <property type="entry name" value="Acyl-CoA_dh_M"/>
    <property type="match status" value="1"/>
</dbReference>
<gene>
    <name evidence="11" type="ORF">SAMN05421799_102349</name>
</gene>
<comment type="similarity">
    <text evidence="2 7">Belongs to the acyl-CoA dehydrogenase family.</text>
</comment>
<evidence type="ECO:0000256" key="7">
    <source>
        <dbReference type="RuleBase" id="RU362125"/>
    </source>
</evidence>
<dbReference type="PROSITE" id="PS00073">
    <property type="entry name" value="ACYL_COA_DH_2"/>
    <property type="match status" value="1"/>
</dbReference>
<dbReference type="InterPro" id="IPR046373">
    <property type="entry name" value="Acyl-CoA_Oxase/DH_mid-dom_sf"/>
</dbReference>
<keyword evidence="4 7" id="KW-0274">FAD</keyword>
<dbReference type="PANTHER" id="PTHR43884:SF12">
    <property type="entry name" value="ISOVALERYL-COA DEHYDROGENASE, MITOCHONDRIAL-RELATED"/>
    <property type="match status" value="1"/>
</dbReference>
<dbReference type="Gene3D" id="1.20.140.10">
    <property type="entry name" value="Butyryl-CoA Dehydrogenase, subunit A, domain 3"/>
    <property type="match status" value="1"/>
</dbReference>
<dbReference type="Gene3D" id="2.40.110.10">
    <property type="entry name" value="Butyryl-CoA Dehydrogenase, subunit A, domain 2"/>
    <property type="match status" value="1"/>
</dbReference>
<dbReference type="Proteomes" id="UP000186156">
    <property type="component" value="Unassembled WGS sequence"/>
</dbReference>
<dbReference type="SUPFAM" id="SSF47203">
    <property type="entry name" value="Acyl-CoA dehydrogenase C-terminal domain-like"/>
    <property type="match status" value="1"/>
</dbReference>
<dbReference type="InterPro" id="IPR037069">
    <property type="entry name" value="AcylCoA_DH/ox_N_sf"/>
</dbReference>
<feature type="domain" description="Acyl-CoA dehydrogenase/oxidase N-terminal" evidence="10">
    <location>
        <begin position="6"/>
        <end position="118"/>
    </location>
</feature>
<dbReference type="PIRSF" id="PIRSF016578">
    <property type="entry name" value="HsaA"/>
    <property type="match status" value="1"/>
</dbReference>
<keyword evidence="12" id="KW-1185">Reference proteome</keyword>
<feature type="domain" description="Acyl-CoA dehydrogenase/oxidase C-terminal" evidence="8">
    <location>
        <begin position="227"/>
        <end position="375"/>
    </location>
</feature>
<accession>A0A1N7L1M4</accession>
<evidence type="ECO:0000256" key="3">
    <source>
        <dbReference type="ARBA" id="ARBA00022630"/>
    </source>
</evidence>
<dbReference type="InterPro" id="IPR013786">
    <property type="entry name" value="AcylCoA_DH/ox_N"/>
</dbReference>
<dbReference type="InterPro" id="IPR006089">
    <property type="entry name" value="Acyl-CoA_DH_CS"/>
</dbReference>
<evidence type="ECO:0000256" key="4">
    <source>
        <dbReference type="ARBA" id="ARBA00022827"/>
    </source>
</evidence>
<feature type="domain" description="Acyl-CoA oxidase/dehydrogenase middle" evidence="9">
    <location>
        <begin position="122"/>
        <end position="215"/>
    </location>
</feature>
<organism evidence="11 12">
    <name type="scientific">Alicyclobacillus vulcanalis</name>
    <dbReference type="NCBI Taxonomy" id="252246"/>
    <lineage>
        <taxon>Bacteria</taxon>
        <taxon>Bacillati</taxon>
        <taxon>Bacillota</taxon>
        <taxon>Bacilli</taxon>
        <taxon>Bacillales</taxon>
        <taxon>Alicyclobacillaceae</taxon>
        <taxon>Alicyclobacillus</taxon>
    </lineage>
</organism>
<comment type="catalytic activity">
    <reaction evidence="6">
        <text>a 2,3-saturated acyl-CoA + A = a 2,3-dehydroacyl-CoA + AH2</text>
        <dbReference type="Rhea" id="RHEA:48608"/>
        <dbReference type="ChEBI" id="CHEBI:13193"/>
        <dbReference type="ChEBI" id="CHEBI:17499"/>
        <dbReference type="ChEBI" id="CHEBI:60015"/>
        <dbReference type="ChEBI" id="CHEBI:65111"/>
    </reaction>
</comment>
<evidence type="ECO:0000259" key="10">
    <source>
        <dbReference type="Pfam" id="PF02771"/>
    </source>
</evidence>
<proteinExistence type="inferred from homology"/>
<reference evidence="12" key="1">
    <citation type="submission" date="2017-01" db="EMBL/GenBank/DDBJ databases">
        <authorList>
            <person name="Varghese N."/>
            <person name="Submissions S."/>
        </authorList>
    </citation>
    <scope>NUCLEOTIDE SEQUENCE [LARGE SCALE GENOMIC DNA]</scope>
    <source>
        <strain evidence="12">DSM 16176</strain>
    </source>
</reference>
<dbReference type="FunFam" id="1.10.540.10:FF:000002">
    <property type="entry name" value="Acyl-CoA dehydrogenase FadE19"/>
    <property type="match status" value="1"/>
</dbReference>
<evidence type="ECO:0000259" key="8">
    <source>
        <dbReference type="Pfam" id="PF00441"/>
    </source>
</evidence>
<dbReference type="Pfam" id="PF00441">
    <property type="entry name" value="Acyl-CoA_dh_1"/>
    <property type="match status" value="1"/>
</dbReference>
<dbReference type="Gene3D" id="1.10.540.10">
    <property type="entry name" value="Acyl-CoA dehydrogenase/oxidase, N-terminal domain"/>
    <property type="match status" value="1"/>
</dbReference>
<evidence type="ECO:0000313" key="12">
    <source>
        <dbReference type="Proteomes" id="UP000186156"/>
    </source>
</evidence>
<keyword evidence="5 7" id="KW-0560">Oxidoreductase</keyword>
<dbReference type="InterPro" id="IPR009100">
    <property type="entry name" value="AcylCoA_DH/oxidase_NM_dom_sf"/>
</dbReference>
<evidence type="ECO:0000256" key="1">
    <source>
        <dbReference type="ARBA" id="ARBA00001974"/>
    </source>
</evidence>
<dbReference type="InterPro" id="IPR006091">
    <property type="entry name" value="Acyl-CoA_Oxase/DH_mid-dom"/>
</dbReference>
<evidence type="ECO:0000256" key="2">
    <source>
        <dbReference type="ARBA" id="ARBA00009347"/>
    </source>
</evidence>
<keyword evidence="3 7" id="KW-0285">Flavoprotein</keyword>
<sequence length="377" mass="40949">MDFDLTPEQKMIRDTVREFAEAEIAPHAAEWDKNEHFPIEVFRKMGELGFLGLPIPEAYGGAGADMISYCLAVEEIGRACGGTGLSYEAHVSLACTPILLYGTEEQKQTYLVPMARGEALGAFGLTEPGAGSDAGGTKTTAVLDGDEWVITGNKIFNTNGGYAKYVVLTAVTDPATRGISAFIVPTDAEGFSVSKPYEKLGMRASNTVELILDHVRVPKENLLGPLNAGFKQFLSTLDGGRVAIAALAIGIARAAFETALEYAKTRVQFGQAISKFQAIQHKLADMAMHIDLARNAVMKAAWLKDQGRPYTLEASFAKLFASEMCTRTCEQAIQVLGGYGYMREYPVERHYRDAKLIEIGEGTSEIQRLVIARQLGC</sequence>
<name>A0A1N7L1M4_9BACL</name>
<dbReference type="Pfam" id="PF02771">
    <property type="entry name" value="Acyl-CoA_dh_N"/>
    <property type="match status" value="1"/>
</dbReference>
<evidence type="ECO:0000313" key="11">
    <source>
        <dbReference type="EMBL" id="SIS67749.1"/>
    </source>
</evidence>
<dbReference type="GO" id="GO:0050660">
    <property type="term" value="F:flavin adenine dinucleotide binding"/>
    <property type="evidence" value="ECO:0007669"/>
    <property type="project" value="InterPro"/>
</dbReference>
<dbReference type="GO" id="GO:0003995">
    <property type="term" value="F:acyl-CoA dehydrogenase activity"/>
    <property type="evidence" value="ECO:0007669"/>
    <property type="project" value="InterPro"/>
</dbReference>
<evidence type="ECO:0000256" key="6">
    <source>
        <dbReference type="ARBA" id="ARBA00052546"/>
    </source>
</evidence>
<dbReference type="PROSITE" id="PS00072">
    <property type="entry name" value="ACYL_COA_DH_1"/>
    <property type="match status" value="1"/>
</dbReference>
<dbReference type="EMBL" id="FTOO01000002">
    <property type="protein sequence ID" value="SIS67749.1"/>
    <property type="molecule type" value="Genomic_DNA"/>
</dbReference>
<dbReference type="RefSeq" id="WP_076345310.1">
    <property type="nucleotide sequence ID" value="NZ_FTOO01000002.1"/>
</dbReference>
<dbReference type="FunFam" id="1.20.140.10:FF:000004">
    <property type="entry name" value="Acyl-CoA dehydrogenase FadE25"/>
    <property type="match status" value="1"/>
</dbReference>
<dbReference type="OrthoDB" id="2985879at2"/>
<dbReference type="AlphaFoldDB" id="A0A1N7L1M4"/>
<dbReference type="InterPro" id="IPR036250">
    <property type="entry name" value="AcylCo_DH-like_C"/>
</dbReference>
<protein>
    <submittedName>
        <fullName evidence="11">Acyl-CoA dehydrogenase</fullName>
    </submittedName>
</protein>
<dbReference type="SUPFAM" id="SSF56645">
    <property type="entry name" value="Acyl-CoA dehydrogenase NM domain-like"/>
    <property type="match status" value="1"/>
</dbReference>
<evidence type="ECO:0000259" key="9">
    <source>
        <dbReference type="Pfam" id="PF02770"/>
    </source>
</evidence>
<dbReference type="STRING" id="252246.SAMN05421799_102349"/>
<comment type="cofactor">
    <cofactor evidence="1 7">
        <name>FAD</name>
        <dbReference type="ChEBI" id="CHEBI:57692"/>
    </cofactor>
</comment>
<evidence type="ECO:0000256" key="5">
    <source>
        <dbReference type="ARBA" id="ARBA00023002"/>
    </source>
</evidence>
<dbReference type="PANTHER" id="PTHR43884">
    <property type="entry name" value="ACYL-COA DEHYDROGENASE"/>
    <property type="match status" value="1"/>
</dbReference>
<dbReference type="FunFam" id="2.40.110.10:FF:000009">
    <property type="entry name" value="Acyl-CoA dehydrogenase"/>
    <property type="match status" value="1"/>
</dbReference>
<dbReference type="InterPro" id="IPR009075">
    <property type="entry name" value="AcylCo_DH/oxidase_C"/>
</dbReference>